<dbReference type="InterPro" id="IPR036188">
    <property type="entry name" value="FAD/NAD-bd_sf"/>
</dbReference>
<gene>
    <name evidence="13" type="ORF">C1702_00635</name>
</gene>
<feature type="binding site" evidence="8">
    <location>
        <begin position="175"/>
        <end position="182"/>
    </location>
    <ligand>
        <name>NAD(+)</name>
        <dbReference type="ChEBI" id="CHEBI:57540"/>
    </ligand>
</feature>
<dbReference type="GO" id="GO:0034599">
    <property type="term" value="P:cellular response to oxidative stress"/>
    <property type="evidence" value="ECO:0007669"/>
    <property type="project" value="TreeGrafter"/>
</dbReference>
<feature type="active site" description="Proton acceptor" evidence="7">
    <location>
        <position position="439"/>
    </location>
</feature>
<keyword evidence="6 10" id="KW-0676">Redox-active center</keyword>
<feature type="domain" description="Pyridine nucleotide-disulphide oxidoreductase dimerisation" evidence="11">
    <location>
        <begin position="341"/>
        <end position="449"/>
    </location>
</feature>
<dbReference type="InterPro" id="IPR012999">
    <property type="entry name" value="Pyr_OxRdtase_I_AS"/>
</dbReference>
<dbReference type="Proteomes" id="UP000239406">
    <property type="component" value="Unassembled WGS sequence"/>
</dbReference>
<dbReference type="EMBL" id="PSNY01000001">
    <property type="protein sequence ID" value="PPE71541.1"/>
    <property type="molecule type" value="Genomic_DNA"/>
</dbReference>
<dbReference type="InterPro" id="IPR016156">
    <property type="entry name" value="FAD/NAD-linked_Rdtase_dimer_sf"/>
</dbReference>
<evidence type="ECO:0000313" key="13">
    <source>
        <dbReference type="EMBL" id="PPE71541.1"/>
    </source>
</evidence>
<accession>A0A2S5T977</accession>
<name>A0A2S5T977_9BURK</name>
<dbReference type="SUPFAM" id="SSF55424">
    <property type="entry name" value="FAD/NAD-linked reductases, dimerisation (C-terminal) domain"/>
    <property type="match status" value="1"/>
</dbReference>
<dbReference type="PRINTS" id="PR00411">
    <property type="entry name" value="PNDRDTASEI"/>
</dbReference>
<dbReference type="AlphaFoldDB" id="A0A2S5T977"/>
<keyword evidence="8" id="KW-0520">NAD</keyword>
<dbReference type="NCBIfam" id="NF004776">
    <property type="entry name" value="PRK06116.1"/>
    <property type="match status" value="1"/>
</dbReference>
<feature type="binding site" evidence="8">
    <location>
        <position position="53"/>
    </location>
    <ligand>
        <name>FAD</name>
        <dbReference type="ChEBI" id="CHEBI:57692"/>
    </ligand>
</feature>
<proteinExistence type="inferred from homology"/>
<keyword evidence="4 10" id="KW-0560">Oxidoreductase</keyword>
<dbReference type="RefSeq" id="WP_104355733.1">
    <property type="nucleotide sequence ID" value="NZ_CALFFA010000001.1"/>
</dbReference>
<evidence type="ECO:0000256" key="9">
    <source>
        <dbReference type="PIRSR" id="PIRSR000350-4"/>
    </source>
</evidence>
<evidence type="ECO:0000256" key="2">
    <source>
        <dbReference type="ARBA" id="ARBA00022630"/>
    </source>
</evidence>
<keyword evidence="8" id="KW-0547">Nucleotide-binding</keyword>
<evidence type="ECO:0000256" key="5">
    <source>
        <dbReference type="ARBA" id="ARBA00023157"/>
    </source>
</evidence>
<evidence type="ECO:0000259" key="12">
    <source>
        <dbReference type="Pfam" id="PF07992"/>
    </source>
</evidence>
<evidence type="ECO:0000256" key="8">
    <source>
        <dbReference type="PIRSR" id="PIRSR000350-3"/>
    </source>
</evidence>
<dbReference type="GO" id="GO:0006749">
    <property type="term" value="P:glutathione metabolic process"/>
    <property type="evidence" value="ECO:0007669"/>
    <property type="project" value="TreeGrafter"/>
</dbReference>
<comment type="cofactor">
    <cofactor evidence="8">
        <name>FAD</name>
        <dbReference type="ChEBI" id="CHEBI:57692"/>
    </cofactor>
    <text evidence="8">Binds 1 FAD per subunit.</text>
</comment>
<dbReference type="Pfam" id="PF02852">
    <property type="entry name" value="Pyr_redox_dim"/>
    <property type="match status" value="1"/>
</dbReference>
<dbReference type="InterPro" id="IPR046952">
    <property type="entry name" value="GSHR/TRXR-like"/>
</dbReference>
<dbReference type="InterPro" id="IPR001100">
    <property type="entry name" value="Pyr_nuc-diS_OxRdtase"/>
</dbReference>
<evidence type="ECO:0000259" key="11">
    <source>
        <dbReference type="Pfam" id="PF02852"/>
    </source>
</evidence>
<keyword evidence="5" id="KW-1015">Disulfide bond</keyword>
<dbReference type="PANTHER" id="PTHR42737">
    <property type="entry name" value="GLUTATHIONE REDUCTASE"/>
    <property type="match status" value="1"/>
</dbReference>
<dbReference type="PIRSF" id="PIRSF000350">
    <property type="entry name" value="Mercury_reductase_MerA"/>
    <property type="match status" value="1"/>
</dbReference>
<dbReference type="Gene3D" id="3.50.50.60">
    <property type="entry name" value="FAD/NAD(P)-binding domain"/>
    <property type="match status" value="2"/>
</dbReference>
<comment type="caution">
    <text evidence="13">The sequence shown here is derived from an EMBL/GenBank/DDBJ whole genome shotgun (WGS) entry which is preliminary data.</text>
</comment>
<dbReference type="SUPFAM" id="SSF51905">
    <property type="entry name" value="FAD/NAD(P)-binding domain"/>
    <property type="match status" value="1"/>
</dbReference>
<comment type="similarity">
    <text evidence="1 10">Belongs to the class-I pyridine nucleotide-disulfide oxidoreductase family.</text>
</comment>
<feature type="binding site" evidence="8">
    <location>
        <position position="262"/>
    </location>
    <ligand>
        <name>NAD(+)</name>
        <dbReference type="ChEBI" id="CHEBI:57540"/>
    </ligand>
</feature>
<evidence type="ECO:0000256" key="3">
    <source>
        <dbReference type="ARBA" id="ARBA00022827"/>
    </source>
</evidence>
<dbReference type="PANTHER" id="PTHR42737:SF2">
    <property type="entry name" value="GLUTATHIONE REDUCTASE"/>
    <property type="match status" value="1"/>
</dbReference>
<dbReference type="GO" id="GO:0005829">
    <property type="term" value="C:cytosol"/>
    <property type="evidence" value="ECO:0007669"/>
    <property type="project" value="TreeGrafter"/>
</dbReference>
<keyword evidence="2 10" id="KW-0285">Flavoprotein</keyword>
<evidence type="ECO:0000256" key="1">
    <source>
        <dbReference type="ARBA" id="ARBA00007532"/>
    </source>
</evidence>
<feature type="domain" description="FAD/NAD(P)-binding" evidence="12">
    <location>
        <begin position="8"/>
        <end position="317"/>
    </location>
</feature>
<keyword evidence="14" id="KW-1185">Reference proteome</keyword>
<sequence>MAQHPAHDLVVIGGGSGGVRAARLAAQRGARVLLAEAAHLGGTCVNAGCIPKKLYSHAAHYRHAFDEARGYGWQVEPPVLDWPRLRRQRAAEIERLRGVYARLLQDAGVQVRQARARLLDAQTVQVGDEVVQARRILLATGAAARRPPVEGAGLALTSEQIFDVDPFPRRLVIVGGGYIGCEFASIFQGLGAQVTLLQRGAHLLPGFDEELTAFLAGELRKKGVVLRFDAHLQRLERTRDGTAVHLEGDAPLVADAVLLATGRAPNTAGLGLEAAGVRVNDKGAVEVDGEFRTSVPSIHAIGDLVDHRALTPVALLQAGALVDRLYGCEHEAPREMRYEDVPSAVFCDPPVAAVGLTEAQGRERHATLRVYRSEFRPLRHTLSGSDERAFMKLVVDDASDRVLGVHIVAPEAGDIVQGFAVALKAGATKALFDNTVAVHPSVAEELVLMRERRCAGGMSIA</sequence>
<dbReference type="GO" id="GO:0050660">
    <property type="term" value="F:flavin adenine dinucleotide binding"/>
    <property type="evidence" value="ECO:0007669"/>
    <property type="project" value="InterPro"/>
</dbReference>
<evidence type="ECO:0000256" key="7">
    <source>
        <dbReference type="PIRSR" id="PIRSR000350-2"/>
    </source>
</evidence>
<organism evidence="13 14">
    <name type="scientific">Caldimonas thermodepolymerans</name>
    <dbReference type="NCBI Taxonomy" id="215580"/>
    <lineage>
        <taxon>Bacteria</taxon>
        <taxon>Pseudomonadati</taxon>
        <taxon>Pseudomonadota</taxon>
        <taxon>Betaproteobacteria</taxon>
        <taxon>Burkholderiales</taxon>
        <taxon>Sphaerotilaceae</taxon>
        <taxon>Caldimonas</taxon>
    </lineage>
</organism>
<dbReference type="PROSITE" id="PS00076">
    <property type="entry name" value="PYRIDINE_REDOX_1"/>
    <property type="match status" value="1"/>
</dbReference>
<dbReference type="GO" id="GO:0045454">
    <property type="term" value="P:cell redox homeostasis"/>
    <property type="evidence" value="ECO:0007669"/>
    <property type="project" value="InterPro"/>
</dbReference>
<evidence type="ECO:0000256" key="6">
    <source>
        <dbReference type="ARBA" id="ARBA00023284"/>
    </source>
</evidence>
<dbReference type="InterPro" id="IPR023753">
    <property type="entry name" value="FAD/NAD-binding_dom"/>
</dbReference>
<dbReference type="Gene3D" id="3.30.390.30">
    <property type="match status" value="1"/>
</dbReference>
<keyword evidence="3 8" id="KW-0274">FAD</keyword>
<evidence type="ECO:0000256" key="4">
    <source>
        <dbReference type="ARBA" id="ARBA00023002"/>
    </source>
</evidence>
<dbReference type="Pfam" id="PF07992">
    <property type="entry name" value="Pyr_redox_2"/>
    <property type="match status" value="1"/>
</dbReference>
<evidence type="ECO:0000256" key="10">
    <source>
        <dbReference type="RuleBase" id="RU003691"/>
    </source>
</evidence>
<dbReference type="InterPro" id="IPR004099">
    <property type="entry name" value="Pyr_nucl-diS_OxRdtase_dimer"/>
</dbReference>
<dbReference type="PRINTS" id="PR00368">
    <property type="entry name" value="FADPNR"/>
</dbReference>
<feature type="disulfide bond" description="Redox-active" evidence="9">
    <location>
        <begin position="44"/>
        <end position="49"/>
    </location>
</feature>
<evidence type="ECO:0000313" key="14">
    <source>
        <dbReference type="Proteomes" id="UP000239406"/>
    </source>
</evidence>
<protein>
    <submittedName>
        <fullName evidence="13">Glutathione-disulfide reductase</fullName>
    </submittedName>
</protein>
<dbReference type="GO" id="GO:0004362">
    <property type="term" value="F:glutathione-disulfide reductase (NADPH) activity"/>
    <property type="evidence" value="ECO:0007669"/>
    <property type="project" value="TreeGrafter"/>
</dbReference>
<feature type="binding site" evidence="8">
    <location>
        <position position="303"/>
    </location>
    <ligand>
        <name>FAD</name>
        <dbReference type="ChEBI" id="CHEBI:57692"/>
    </ligand>
</feature>
<reference evidence="13 14" key="1">
    <citation type="submission" date="2018-02" db="EMBL/GenBank/DDBJ databases">
        <title>Reclassifiation of [Polyangium] brachysporum DSM 7029 as Guopingzhaonella breviflexa gen. nov., sp. nov., a member of the family Comamonadaceae.</title>
        <authorList>
            <person name="Tang B."/>
        </authorList>
    </citation>
    <scope>NUCLEOTIDE SEQUENCE [LARGE SCALE GENOMIC DNA]</scope>
    <source>
        <strain evidence="13 14">DSM 15344</strain>
    </source>
</reference>